<dbReference type="Proteomes" id="UP000001055">
    <property type="component" value="Unassembled WGS sequence"/>
</dbReference>
<dbReference type="HOGENOM" id="CLU_1030995_0_0_1"/>
<feature type="compositionally biased region" description="Low complexity" evidence="5">
    <location>
        <begin position="204"/>
        <end position="213"/>
    </location>
</feature>
<dbReference type="InterPro" id="IPR011032">
    <property type="entry name" value="GroES-like_sf"/>
</dbReference>
<dbReference type="PANTHER" id="PTHR42940">
    <property type="entry name" value="ALCOHOL DEHYDROGENASE 1-RELATED"/>
    <property type="match status" value="1"/>
</dbReference>
<dbReference type="GO" id="GO:0006062">
    <property type="term" value="P:sorbitol catabolic process"/>
    <property type="evidence" value="ECO:0000318"/>
    <property type="project" value="GO_Central"/>
</dbReference>
<dbReference type="VEuPathDB" id="FungiDB:JI435_027370"/>
<evidence type="ECO:0000313" key="7">
    <source>
        <dbReference type="EMBL" id="EAT89468.2"/>
    </source>
</evidence>
<keyword evidence="4" id="KW-0560">Oxidoreductase</keyword>
<dbReference type="AlphaFoldDB" id="Q0UZS7"/>
<dbReference type="RefSeq" id="XP_001793334.1">
    <property type="nucleotide sequence ID" value="XM_001793282.1"/>
</dbReference>
<gene>
    <name evidence="7" type="ORF">SNOG_02737</name>
</gene>
<reference evidence="8" key="1">
    <citation type="journal article" date="2007" name="Plant Cell">
        <title>Dothideomycete-plant interactions illuminated by genome sequencing and EST analysis of the wheat pathogen Stagonospora nodorum.</title>
        <authorList>
            <person name="Hane J.K."/>
            <person name="Lowe R.G."/>
            <person name="Solomon P.S."/>
            <person name="Tan K.C."/>
            <person name="Schoch C.L."/>
            <person name="Spatafora J.W."/>
            <person name="Crous P.W."/>
            <person name="Kodira C."/>
            <person name="Birren B.W."/>
            <person name="Galagan J.E."/>
            <person name="Torriani S.F."/>
            <person name="McDonald B.A."/>
            <person name="Oliver R.P."/>
        </authorList>
    </citation>
    <scope>NUCLEOTIDE SEQUENCE [LARGE SCALE GENOMIC DNA]</scope>
    <source>
        <strain evidence="8">SN15 / ATCC MYA-4574 / FGSC 10173</strain>
    </source>
</reference>
<dbReference type="STRING" id="321614.Q0UZS7"/>
<dbReference type="KEGG" id="pno:SNOG_02737"/>
<evidence type="ECO:0000259" key="6">
    <source>
        <dbReference type="Pfam" id="PF08240"/>
    </source>
</evidence>
<sequence>MGSVTDQKTMRAQQFDHRDNQLHLNEVPIPTPQAHELLVKMSCASLCHSDTMLFVPNEQGLILGPNPVVTIGHEGTGRVVSTGSGEIASRFSKGDPVGFICPVDCCFECYACKEVHNSWCKTGKTQMQGFGRDGYFAEYAVVDARNAMVLPDNCEYSRNGVTAYHGIADCELPPGSWLAVIGSWSSASTSQKQHSRRHVAVAQTTSSTPYQTRTTRRRSRRSREVAYTQPSTSRQARSRTMTVLQSSSLAREQLWLLVFRNSRWSSMAWI</sequence>
<dbReference type="GeneID" id="5970191"/>
<comment type="cofactor">
    <cofactor evidence="1">
        <name>Zn(2+)</name>
        <dbReference type="ChEBI" id="CHEBI:29105"/>
    </cofactor>
</comment>
<proteinExistence type="predicted"/>
<dbReference type="Gene3D" id="3.40.50.720">
    <property type="entry name" value="NAD(P)-binding Rossmann-like Domain"/>
    <property type="match status" value="1"/>
</dbReference>
<evidence type="ECO:0000256" key="5">
    <source>
        <dbReference type="SAM" id="MobiDB-lite"/>
    </source>
</evidence>
<dbReference type="Pfam" id="PF08240">
    <property type="entry name" value="ADH_N"/>
    <property type="match status" value="1"/>
</dbReference>
<evidence type="ECO:0000313" key="8">
    <source>
        <dbReference type="Proteomes" id="UP000001055"/>
    </source>
</evidence>
<name>Q0UZS7_PHANO</name>
<dbReference type="InterPro" id="IPR013154">
    <property type="entry name" value="ADH-like_N"/>
</dbReference>
<evidence type="ECO:0000256" key="1">
    <source>
        <dbReference type="ARBA" id="ARBA00001947"/>
    </source>
</evidence>
<dbReference type="GO" id="GO:0003939">
    <property type="term" value="F:L-iditol 2-dehydrogenase (NAD+) activity"/>
    <property type="evidence" value="ECO:0000318"/>
    <property type="project" value="GO_Central"/>
</dbReference>
<dbReference type="Gene3D" id="3.90.180.10">
    <property type="entry name" value="Medium-chain alcohol dehydrogenases, catalytic domain"/>
    <property type="match status" value="1"/>
</dbReference>
<evidence type="ECO:0000256" key="2">
    <source>
        <dbReference type="ARBA" id="ARBA00022723"/>
    </source>
</evidence>
<dbReference type="GO" id="GO:0046872">
    <property type="term" value="F:metal ion binding"/>
    <property type="evidence" value="ECO:0007669"/>
    <property type="project" value="UniProtKB-KW"/>
</dbReference>
<keyword evidence="2" id="KW-0479">Metal-binding</keyword>
<dbReference type="InParanoid" id="Q0UZS7"/>
<feature type="region of interest" description="Disordered" evidence="5">
    <location>
        <begin position="189"/>
        <end position="241"/>
    </location>
</feature>
<feature type="compositionally biased region" description="Polar residues" evidence="5">
    <location>
        <begin position="228"/>
        <end position="241"/>
    </location>
</feature>
<dbReference type="PANTHER" id="PTHR42940:SF8">
    <property type="entry name" value="VACUOLAR PROTEIN SORTING-ASSOCIATED PROTEIN 11"/>
    <property type="match status" value="1"/>
</dbReference>
<evidence type="ECO:0000256" key="3">
    <source>
        <dbReference type="ARBA" id="ARBA00022833"/>
    </source>
</evidence>
<keyword evidence="3" id="KW-0862">Zinc</keyword>
<dbReference type="eggNOG" id="KOG0023">
    <property type="taxonomic scope" value="Eukaryota"/>
</dbReference>
<feature type="domain" description="Alcohol dehydrogenase-like N-terminal" evidence="6">
    <location>
        <begin position="34"/>
        <end position="152"/>
    </location>
</feature>
<dbReference type="SUPFAM" id="SSF50129">
    <property type="entry name" value="GroES-like"/>
    <property type="match status" value="1"/>
</dbReference>
<dbReference type="EMBL" id="CH445328">
    <property type="protein sequence ID" value="EAT89468.2"/>
    <property type="molecule type" value="Genomic_DNA"/>
</dbReference>
<accession>Q0UZS7</accession>
<evidence type="ECO:0000256" key="4">
    <source>
        <dbReference type="ARBA" id="ARBA00023002"/>
    </source>
</evidence>
<protein>
    <recommendedName>
        <fullName evidence="6">Alcohol dehydrogenase-like N-terminal domain-containing protein</fullName>
    </recommendedName>
</protein>
<organism evidence="7 8">
    <name type="scientific">Phaeosphaeria nodorum (strain SN15 / ATCC MYA-4574 / FGSC 10173)</name>
    <name type="common">Glume blotch fungus</name>
    <name type="synonym">Parastagonospora nodorum</name>
    <dbReference type="NCBI Taxonomy" id="321614"/>
    <lineage>
        <taxon>Eukaryota</taxon>
        <taxon>Fungi</taxon>
        <taxon>Dikarya</taxon>
        <taxon>Ascomycota</taxon>
        <taxon>Pezizomycotina</taxon>
        <taxon>Dothideomycetes</taxon>
        <taxon>Pleosporomycetidae</taxon>
        <taxon>Pleosporales</taxon>
        <taxon>Pleosporineae</taxon>
        <taxon>Phaeosphaeriaceae</taxon>
        <taxon>Parastagonospora</taxon>
    </lineage>
</organism>